<dbReference type="Proteomes" id="UP001079430">
    <property type="component" value="Unassembled WGS sequence"/>
</dbReference>
<comment type="caution">
    <text evidence="1">The sequence shown here is derived from an EMBL/GenBank/DDBJ whole genome shotgun (WGS) entry which is preliminary data.</text>
</comment>
<protein>
    <submittedName>
        <fullName evidence="1">Uncharacterized protein</fullName>
    </submittedName>
</protein>
<reference evidence="1" key="1">
    <citation type="submission" date="2022-10" db="EMBL/GenBank/DDBJ databases">
        <title>Whole genome sequencing of three plant growth promoting bacteria isolated from Vachellia tortilis subsp. raddiana in Morocco.</title>
        <authorList>
            <person name="Hnini M."/>
            <person name="Zouagui R."/>
            <person name="Zouagui H."/>
            <person name="Chemao Elfihri M.-W."/>
            <person name="Ibrahimi A."/>
            <person name="Sbabou L."/>
            <person name="Aurag J."/>
        </authorList>
    </citation>
    <scope>NUCLEOTIDE SEQUENCE</scope>
    <source>
        <strain evidence="1">LMR678</strain>
    </source>
</reference>
<evidence type="ECO:0000313" key="2">
    <source>
        <dbReference type="Proteomes" id="UP001079430"/>
    </source>
</evidence>
<organism evidence="1 2">
    <name type="scientific">Sinorhizobium psoraleae</name>
    <dbReference type="NCBI Taxonomy" id="520838"/>
    <lineage>
        <taxon>Bacteria</taxon>
        <taxon>Pseudomonadati</taxon>
        <taxon>Pseudomonadota</taxon>
        <taxon>Alphaproteobacteria</taxon>
        <taxon>Hyphomicrobiales</taxon>
        <taxon>Rhizobiaceae</taxon>
        <taxon>Sinorhizobium/Ensifer group</taxon>
        <taxon>Sinorhizobium</taxon>
    </lineage>
</organism>
<evidence type="ECO:0000313" key="1">
    <source>
        <dbReference type="EMBL" id="MCZ4089073.1"/>
    </source>
</evidence>
<sequence>MYGNQYNQDVQNQMSAAGQYGNFANQDVANRLNANQALASTDAQQQQLRQAGTQLYGNLADSQQSQRQNALNSNRDFQLQGLNLQSGNYQNNIANMLASNDQRMNAANAANSQQNALNTQKLNAASMAGDTYQNQYLPQQQLANVGAARDDRAALELQAEINKWDRSQQQPIQNVANFVNLLNGGGYSNTTTPVYSNSASQAIGGLSALAGLFSLCDVREKILHIRLPDMPLTNGEFLEVWVFSYKDDPEQKIYSGPIAQEVEAKTGAVVEINDRKHIDIEAFMKEVA</sequence>
<dbReference type="EMBL" id="JAPVOI010000003">
    <property type="protein sequence ID" value="MCZ4089073.1"/>
    <property type="molecule type" value="Genomic_DNA"/>
</dbReference>
<dbReference type="RefSeq" id="WP_269275392.1">
    <property type="nucleotide sequence ID" value="NZ_JAPVOI010000003.1"/>
</dbReference>
<accession>A0ABT4KAS7</accession>
<name>A0ABT4KAS7_9HYPH</name>
<proteinExistence type="predicted"/>
<keyword evidence="2" id="KW-1185">Reference proteome</keyword>
<gene>
    <name evidence="1" type="ORF">O3W52_03045</name>
</gene>